<feature type="domain" description="Integrase catalytic" evidence="2">
    <location>
        <begin position="1565"/>
        <end position="1759"/>
    </location>
</feature>
<dbReference type="Gene3D" id="3.30.420.10">
    <property type="entry name" value="Ribonuclease H-like superfamily/Ribonuclease H"/>
    <property type="match status" value="1"/>
</dbReference>
<evidence type="ECO:0000259" key="2">
    <source>
        <dbReference type="PROSITE" id="PS50994"/>
    </source>
</evidence>
<dbReference type="Gene3D" id="2.40.70.10">
    <property type="entry name" value="Acid Proteases"/>
    <property type="match status" value="1"/>
</dbReference>
<dbReference type="SUPFAM" id="SSF56672">
    <property type="entry name" value="DNA/RNA polymerases"/>
    <property type="match status" value="1"/>
</dbReference>
<dbReference type="InterPro" id="IPR005312">
    <property type="entry name" value="DUF1759"/>
</dbReference>
<evidence type="ECO:0000256" key="1">
    <source>
        <dbReference type="SAM" id="MobiDB-lite"/>
    </source>
</evidence>
<organism evidence="3 4">
    <name type="scientific">Plutella xylostella</name>
    <name type="common">Diamondback moth</name>
    <name type="synonym">Plutella maculipennis</name>
    <dbReference type="NCBI Taxonomy" id="51655"/>
    <lineage>
        <taxon>Eukaryota</taxon>
        <taxon>Metazoa</taxon>
        <taxon>Ecdysozoa</taxon>
        <taxon>Arthropoda</taxon>
        <taxon>Hexapoda</taxon>
        <taxon>Insecta</taxon>
        <taxon>Pterygota</taxon>
        <taxon>Neoptera</taxon>
        <taxon>Endopterygota</taxon>
        <taxon>Lepidoptera</taxon>
        <taxon>Glossata</taxon>
        <taxon>Ditrysia</taxon>
        <taxon>Yponomeutoidea</taxon>
        <taxon>Plutellidae</taxon>
        <taxon>Plutella</taxon>
    </lineage>
</organism>
<name>A0A8S4FYZ1_PLUXY</name>
<dbReference type="InterPro" id="IPR012337">
    <property type="entry name" value="RNaseH-like_sf"/>
</dbReference>
<dbReference type="Pfam" id="PF03564">
    <property type="entry name" value="DUF1759"/>
    <property type="match status" value="1"/>
</dbReference>
<evidence type="ECO:0000313" key="3">
    <source>
        <dbReference type="EMBL" id="CAG9133316.1"/>
    </source>
</evidence>
<dbReference type="EMBL" id="CAJHNJ030000060">
    <property type="protein sequence ID" value="CAG9133316.1"/>
    <property type="molecule type" value="Genomic_DNA"/>
</dbReference>
<dbReference type="InterPro" id="IPR040676">
    <property type="entry name" value="DUF5641"/>
</dbReference>
<feature type="region of interest" description="Disordered" evidence="1">
    <location>
        <begin position="1872"/>
        <end position="1896"/>
    </location>
</feature>
<dbReference type="InterPro" id="IPR036397">
    <property type="entry name" value="RNaseH_sf"/>
</dbReference>
<feature type="compositionally biased region" description="Low complexity" evidence="1">
    <location>
        <begin position="103"/>
        <end position="152"/>
    </location>
</feature>
<dbReference type="GO" id="GO:0071897">
    <property type="term" value="P:DNA biosynthetic process"/>
    <property type="evidence" value="ECO:0007669"/>
    <property type="project" value="UniProtKB-ARBA"/>
</dbReference>
<dbReference type="Proteomes" id="UP000653454">
    <property type="component" value="Unassembled WGS sequence"/>
</dbReference>
<dbReference type="GO" id="GO:0003676">
    <property type="term" value="F:nucleic acid binding"/>
    <property type="evidence" value="ECO:0007669"/>
    <property type="project" value="InterPro"/>
</dbReference>
<dbReference type="InterPro" id="IPR043502">
    <property type="entry name" value="DNA/RNA_pol_sf"/>
</dbReference>
<feature type="compositionally biased region" description="Polar residues" evidence="1">
    <location>
        <begin position="442"/>
        <end position="468"/>
    </location>
</feature>
<feature type="region of interest" description="Disordered" evidence="1">
    <location>
        <begin position="103"/>
        <end position="155"/>
    </location>
</feature>
<dbReference type="GO" id="GO:0042575">
    <property type="term" value="C:DNA polymerase complex"/>
    <property type="evidence" value="ECO:0007669"/>
    <property type="project" value="UniProtKB-ARBA"/>
</dbReference>
<dbReference type="InterPro" id="IPR041588">
    <property type="entry name" value="Integrase_H2C2"/>
</dbReference>
<dbReference type="InterPro" id="IPR008042">
    <property type="entry name" value="Retrotrans_Pao"/>
</dbReference>
<dbReference type="PANTHER" id="PTHR47331">
    <property type="entry name" value="PHD-TYPE DOMAIN-CONTAINING PROTEIN"/>
    <property type="match status" value="1"/>
</dbReference>
<accession>A0A8S4FYZ1</accession>
<dbReference type="SUPFAM" id="SSF53098">
    <property type="entry name" value="Ribonuclease H-like"/>
    <property type="match status" value="1"/>
</dbReference>
<dbReference type="Pfam" id="PF17921">
    <property type="entry name" value="Integrase_H2C2"/>
    <property type="match status" value="1"/>
</dbReference>
<keyword evidence="4" id="KW-1185">Reference proteome</keyword>
<gene>
    <name evidence="3" type="ORF">PLXY2_LOCUS11610</name>
</gene>
<dbReference type="InterPro" id="IPR001584">
    <property type="entry name" value="Integrase_cat-core"/>
</dbReference>
<proteinExistence type="predicted"/>
<comment type="caution">
    <text evidence="3">The sequence shown here is derived from an EMBL/GenBank/DDBJ whole genome shotgun (WGS) entry which is preliminary data.</text>
</comment>
<dbReference type="Pfam" id="PF18701">
    <property type="entry name" value="DUF5641"/>
    <property type="match status" value="1"/>
</dbReference>
<dbReference type="PANTHER" id="PTHR47331:SF1">
    <property type="entry name" value="GAG-LIKE PROTEIN"/>
    <property type="match status" value="1"/>
</dbReference>
<sequence>MSMDTAMDSLYESQKNIFEAMTKLLSNMKKDPADRRTVDNCRRKMEMLDLLWSEYDANNKKLLPYESMEHHYFQKGEFELTKKLYRDIKAYIENLEGEIKTSAGRTAAGQQPAQQQQTKQPPGKTQPGTSAQQQISVTQQQAVEPAAQPAVQYKSRGTNSKLDDLLRKQTVNFKAFIRTVNTINIESVSEKWEFQDLLKSLDSRWTVIDSLHWDIIDALEGEEDDAYESMFSRHESTYNRIKKALNSKMWSVSHIEKSTPTIELPVFTGSYQQWVSFRDLFLETIHKNPSLSSAQKMQFLKSKVKGDAERLIQHLSISSENYSICWKILDHRFENKKLIFTSHVNTLLNLPNMQTPACNQIKKLHDITVESLHAIKNQGVDISTWDPLLVHLLSQKLDSITYGEYVESLGNSRELPILQDFLDFLELKFITMESARRRQECTPKSSNTQQQPLPHQVPTQKFSATSSPRKAFIPRNGNNENVGKPFFKYSHASTSIKCPLCEAEHGLFMCDKFLNMPNDIKLKTLNNHQLCINCLYDHRGKKCISTKTCRACNNKHNTLLHDALAKQKSQEMPPPVTRVANNRNNNSHVSQSQGDASEILLTTALIKVTSRDGNQHIMRALIDQGSQISLISERAAQQLGIKRQSCNGVIFGIGEKENNCKGMLDITCQSLHSDFVFNARVMIMNNLIKNLPQKTFSKPAWSHISDINLADPEFYVSRPVDILLGAEIYSLIMMDGIIRGDETQPLAQLSQLGWILCGSATTSYHCNVVLNQIEDIQQFWHIEDIHDQSEMSAEDQECVEFYNSTTRRLPSGRYEVGLPLKLAEVEKLGSTKETAMAQFRNLERKLARQDYLAEQYKQFMKEYQELNHMKISEDREKKGCYLPHHAIQKESETTKVRVVFNASSKSTSGLSLNDVMHKGPNLQQDLMGLILKWRQYRYAYTSDIAKMYRQIMMREADQEYQKIVWRESRDQPIQIYQLATLTYGMKPASYIAMMTLKKLAADERQNYPEASKIVESSFFMDDLVHGAHSIEDGRRIISDLNNLLQSGAFTLRKWASNEPTLLSDIQQEQHSNNNNYTFRSESTAKTLGLQWNSENDTFTFKTDIHNHSSSKITKRVLLSEISRLFDPLGWIAPVTTKLKSLFQKVWLEPNLQWNDQVPKDTQEEWLRLKKDLATLSEFVIPRWLNSLQDDVIELHGFCDSSTKAYACVIYARIQREGQVSVVLVAAKTRLVPNSKSVSLPRLELCGAELLSRLMSKVTECLQNYHKKLFGWCDSMAVLGWLQGEPQRWKPFVANRVGNIIKVMGPECWRYIKTKENPADAASRGLTSSQLKEHSLWFNGPAMLSTTADLNKEQQQANYSTNQEIKITKQSNVVQKEPPSFNIYERLFEKYNSFTEMCRSLAWILRLKIPRTAKKVNFLTLQELNHAKMLIIKYIQRKEFQVDIERLENGLYPQTNSNLLCLNPYVDEDGVLRVGGRLRNANIDEETKHPIIIPYDSKLTTLLINQAHELCYHGGPQLTLAILRKRYWIIKGNRATKKELRRCITCRKQEPLKQKQLMGDLPEYRVNPAPAFYHTGVDMTGFVEVKANKGRGIKTTKGYIALFKCLVTKSIHIEIVSDMTSEAFLAALRRANARRGPIQNLYSDNGTNFCGANRLLQQEYDQIQSTFDDTLLGSIADMNIQWHWNCPSWPSAGGIWERSIRSLKQHLKRVVGHQKLTYEEWSTLLAQIEACLNSRPLCALSDDPNNLDFLTPAHFSTGRPGQSIIETAHDARTRWYLISKLFQDIWQRWRDEYLTTLSPRSKWLTPKSNIKVGDLVTIHDDNMISAGKWPMGRVTEIHPGKDGLVRVVTLKTKNGFIKRPVLKLSILPLHNQENKQDELPKNNTDSEAQGNQHSKIKQQAATQHSSFMAIALALICFLNILCPASASYNITDLESNRTLYFDSLGKMQILGDEWRLITYYNMTPYWEAITAVNKYSKFWEMSGDSSLTIT</sequence>
<protein>
    <submittedName>
        <fullName evidence="3">(diamondback moth) hypothetical protein</fullName>
    </submittedName>
</protein>
<dbReference type="InterPro" id="IPR021109">
    <property type="entry name" value="Peptidase_aspartic_dom_sf"/>
</dbReference>
<dbReference type="PROSITE" id="PS50994">
    <property type="entry name" value="INTEGRASE"/>
    <property type="match status" value="1"/>
</dbReference>
<feature type="region of interest" description="Disordered" evidence="1">
    <location>
        <begin position="438"/>
        <end position="475"/>
    </location>
</feature>
<dbReference type="GO" id="GO:0015074">
    <property type="term" value="P:DNA integration"/>
    <property type="evidence" value="ECO:0007669"/>
    <property type="project" value="InterPro"/>
</dbReference>
<dbReference type="Pfam" id="PF05380">
    <property type="entry name" value="Peptidase_A17"/>
    <property type="match status" value="1"/>
</dbReference>
<evidence type="ECO:0000313" key="4">
    <source>
        <dbReference type="Proteomes" id="UP000653454"/>
    </source>
</evidence>
<feature type="compositionally biased region" description="Polar residues" evidence="1">
    <location>
        <begin position="1880"/>
        <end position="1896"/>
    </location>
</feature>
<reference evidence="3" key="1">
    <citation type="submission" date="2020-11" db="EMBL/GenBank/DDBJ databases">
        <authorList>
            <person name="Whiteford S."/>
        </authorList>
    </citation>
    <scope>NUCLEOTIDE SEQUENCE</scope>
</reference>